<dbReference type="KEGG" id="cpoi:OE229_17910"/>
<organism evidence="1 2">
    <name type="scientific">Curtobacterium poinsettiae</name>
    <dbReference type="NCBI Taxonomy" id="159612"/>
    <lineage>
        <taxon>Bacteria</taxon>
        <taxon>Bacillati</taxon>
        <taxon>Actinomycetota</taxon>
        <taxon>Actinomycetes</taxon>
        <taxon>Micrococcales</taxon>
        <taxon>Microbacteriaceae</taxon>
        <taxon>Curtobacterium</taxon>
    </lineage>
</organism>
<protein>
    <submittedName>
        <fullName evidence="1">SIR2 family protein</fullName>
    </submittedName>
</protein>
<dbReference type="GeneID" id="99625255"/>
<dbReference type="Proteomes" id="UP001062223">
    <property type="component" value="Plasmid unnamed"/>
</dbReference>
<dbReference type="Pfam" id="PF13289">
    <property type="entry name" value="SIR2_2"/>
    <property type="match status" value="1"/>
</dbReference>
<evidence type="ECO:0000313" key="1">
    <source>
        <dbReference type="EMBL" id="UYC82707.1"/>
    </source>
</evidence>
<gene>
    <name evidence="1" type="ORF">OE229_17910</name>
</gene>
<sequence length="545" mass="58688">MEENIDSRLGSADNTERTAVLLGAGASKDAGLPLTSELAGAIVDKANEAGHGPSRGRPDWVRAINAVYAGMVGYQGARGENPRSAVNIETLISAVRLLRDRENHEVAPFVASWSAALSNFGSSNLPTQSGKAILDSVGKALSSRIGFEDRNITEAVARIARAALRPDLKEPFERAEEFILASLVELLGAHGDVSYFAPLLQLAREQVGGVDVITLNYDLTVETAAANENISVNRGVEGWRPGEYLQFLPVDGQLNLMKLHGSLDWQPSVSPDAPHSQLSPRGIRVVPPEASPETWGHQRRDLPWIVVGDREKLATDGPTLVLNFAARSALLRATHLAVAGYSFSDVHINAMIRDWLGGDSARTMSILDPHWPRQRFYDTSEDFRSALMAEYGRRFDGRGRGILARVQPVEGTTGDRLGELLSSRPSLAPDPIVTVAVTQNEDSVRFDVTWLGLALTEVSLTVRPLTEPGSNYGFSATTPLFDALPIPAETSSRGLWGSGMSREFWGTGVTVTVYAPPETVLPVELDIDGSTIAGVEGWRGTVGAA</sequence>
<keyword evidence="1" id="KW-0614">Plasmid</keyword>
<proteinExistence type="predicted"/>
<accession>A0A9Q9PC93</accession>
<name>A0A9Q9PC93_9MICO</name>
<dbReference type="RefSeq" id="WP_111045632.1">
    <property type="nucleotide sequence ID" value="NZ_CP104936.1"/>
</dbReference>
<geneLocation type="plasmid" evidence="1 2">
    <name>unnamed</name>
</geneLocation>
<dbReference type="EMBL" id="CP106880">
    <property type="protein sequence ID" value="UYC82707.1"/>
    <property type="molecule type" value="Genomic_DNA"/>
</dbReference>
<evidence type="ECO:0000313" key="2">
    <source>
        <dbReference type="Proteomes" id="UP001062223"/>
    </source>
</evidence>
<dbReference type="AlphaFoldDB" id="A0A9Q9PC93"/>
<reference evidence="1" key="1">
    <citation type="submission" date="2022-09" db="EMBL/GenBank/DDBJ databases">
        <title>Taxonomy of Curtobacterium flaccumfaciens.</title>
        <authorList>
            <person name="Osdaghi E."/>
            <person name="Taghavi S.M."/>
            <person name="Hamidizade M."/>
            <person name="Abachi H."/>
            <person name="Fazliarab A."/>
            <person name="Baeyen S."/>
            <person name="Portier P."/>
            <person name="Van Vaerenbergh J."/>
            <person name="Jacques M.-A."/>
        </authorList>
    </citation>
    <scope>NUCLEOTIDE SEQUENCE</scope>
    <source>
        <strain evidence="1">AGQB46</strain>
        <plasmid evidence="1">unnamed</plasmid>
    </source>
</reference>